<accession>X6NT05</accession>
<gene>
    <name evidence="1" type="ORF">RFI_07974</name>
</gene>
<comment type="caution">
    <text evidence="1">The sequence shown here is derived from an EMBL/GenBank/DDBJ whole genome shotgun (WGS) entry which is preliminary data.</text>
</comment>
<reference evidence="1 2" key="1">
    <citation type="journal article" date="2013" name="Curr. Biol.">
        <title>The Genome of the Foraminiferan Reticulomyxa filosa.</title>
        <authorList>
            <person name="Glockner G."/>
            <person name="Hulsmann N."/>
            <person name="Schleicher M."/>
            <person name="Noegel A.A."/>
            <person name="Eichinger L."/>
            <person name="Gallinger C."/>
            <person name="Pawlowski J."/>
            <person name="Sierra R."/>
            <person name="Euteneuer U."/>
            <person name="Pillet L."/>
            <person name="Moustafa A."/>
            <person name="Platzer M."/>
            <person name="Groth M."/>
            <person name="Szafranski K."/>
            <person name="Schliwa M."/>
        </authorList>
    </citation>
    <scope>NUCLEOTIDE SEQUENCE [LARGE SCALE GENOMIC DNA]</scope>
</reference>
<dbReference type="EMBL" id="ASPP01006219">
    <property type="protein sequence ID" value="ETO29151.1"/>
    <property type="molecule type" value="Genomic_DNA"/>
</dbReference>
<evidence type="ECO:0000313" key="2">
    <source>
        <dbReference type="Proteomes" id="UP000023152"/>
    </source>
</evidence>
<protein>
    <submittedName>
        <fullName evidence="1">Uncharacterized protein</fullName>
    </submittedName>
</protein>
<organism evidence="1 2">
    <name type="scientific">Reticulomyxa filosa</name>
    <dbReference type="NCBI Taxonomy" id="46433"/>
    <lineage>
        <taxon>Eukaryota</taxon>
        <taxon>Sar</taxon>
        <taxon>Rhizaria</taxon>
        <taxon>Retaria</taxon>
        <taxon>Foraminifera</taxon>
        <taxon>Monothalamids</taxon>
        <taxon>Reticulomyxidae</taxon>
        <taxon>Reticulomyxa</taxon>
    </lineage>
</organism>
<dbReference type="Proteomes" id="UP000023152">
    <property type="component" value="Unassembled WGS sequence"/>
</dbReference>
<keyword evidence="2" id="KW-1185">Reference proteome</keyword>
<dbReference type="AlphaFoldDB" id="X6NT05"/>
<sequence length="199" mass="23137">MQDNIEQALDDLLDAMEQNKLSEFSDEYLVKNENKLKEYVHKNASEFNLNQITDQDDRVDKATVLQMISETYYRVQSLTIELNRLNVKMHQLLEMKKEDTTEMKHDLTPTSIESASRALFDLRNSSLEIKSETTADVVFGKLHVDIVEALFRLRFTIVTDCKVILDKTNPIDMGYLPHKVVTLQQSLSIHIHIYVQIYT</sequence>
<evidence type="ECO:0000313" key="1">
    <source>
        <dbReference type="EMBL" id="ETO29151.1"/>
    </source>
</evidence>
<name>X6NT05_RETFI</name>
<proteinExistence type="predicted"/>